<reference evidence="2" key="1">
    <citation type="journal article" date="2017" name="Nat. Ecol. Evol.">
        <title>Genome expansion and lineage-specific genetic innovations in the forest pathogenic fungi Armillaria.</title>
        <authorList>
            <person name="Sipos G."/>
            <person name="Prasanna A.N."/>
            <person name="Walter M.C."/>
            <person name="O'Connor E."/>
            <person name="Balint B."/>
            <person name="Krizsan K."/>
            <person name="Kiss B."/>
            <person name="Hess J."/>
            <person name="Varga T."/>
            <person name="Slot J."/>
            <person name="Riley R."/>
            <person name="Boka B."/>
            <person name="Rigling D."/>
            <person name="Barry K."/>
            <person name="Lee J."/>
            <person name="Mihaltcheva S."/>
            <person name="LaButti K."/>
            <person name="Lipzen A."/>
            <person name="Waldron R."/>
            <person name="Moloney N.M."/>
            <person name="Sperisen C."/>
            <person name="Kredics L."/>
            <person name="Vagvoelgyi C."/>
            <person name="Patrignani A."/>
            <person name="Fitzpatrick D."/>
            <person name="Nagy I."/>
            <person name="Doyle S."/>
            <person name="Anderson J.B."/>
            <person name="Grigoriev I.V."/>
            <person name="Gueldener U."/>
            <person name="Muensterkoetter M."/>
            <person name="Nagy L.G."/>
        </authorList>
    </citation>
    <scope>NUCLEOTIDE SEQUENCE [LARGE SCALE GENOMIC DNA]</scope>
    <source>
        <strain evidence="2">Ar21-2</strain>
    </source>
</reference>
<dbReference type="Proteomes" id="UP000217790">
    <property type="component" value="Unassembled WGS sequence"/>
</dbReference>
<gene>
    <name evidence="1" type="ORF">ARMGADRAFT_1171571</name>
</gene>
<evidence type="ECO:0000313" key="2">
    <source>
        <dbReference type="Proteomes" id="UP000217790"/>
    </source>
</evidence>
<sequence length="100" mass="10628">MKTPGYSRSGRLLEASLSLVRAIAHVNLNIIPQAFDNVPTRKGLSEGRALIIIKTLASANDILSDDVPALSHHPPSISCQNAPSFKLHAANFSDAKLSIG</sequence>
<evidence type="ECO:0000313" key="1">
    <source>
        <dbReference type="EMBL" id="PBK81011.1"/>
    </source>
</evidence>
<dbReference type="AlphaFoldDB" id="A0A2H3CD65"/>
<keyword evidence="2" id="KW-1185">Reference proteome</keyword>
<name>A0A2H3CD65_ARMGA</name>
<organism evidence="1 2">
    <name type="scientific">Armillaria gallica</name>
    <name type="common">Bulbous honey fungus</name>
    <name type="synonym">Armillaria bulbosa</name>
    <dbReference type="NCBI Taxonomy" id="47427"/>
    <lineage>
        <taxon>Eukaryota</taxon>
        <taxon>Fungi</taxon>
        <taxon>Dikarya</taxon>
        <taxon>Basidiomycota</taxon>
        <taxon>Agaricomycotina</taxon>
        <taxon>Agaricomycetes</taxon>
        <taxon>Agaricomycetidae</taxon>
        <taxon>Agaricales</taxon>
        <taxon>Marasmiineae</taxon>
        <taxon>Physalacriaceae</taxon>
        <taxon>Armillaria</taxon>
    </lineage>
</organism>
<dbReference type="InParanoid" id="A0A2H3CD65"/>
<protein>
    <submittedName>
        <fullName evidence="1">Uncharacterized protein</fullName>
    </submittedName>
</protein>
<dbReference type="EMBL" id="KZ293736">
    <property type="protein sequence ID" value="PBK81011.1"/>
    <property type="molecule type" value="Genomic_DNA"/>
</dbReference>
<proteinExistence type="predicted"/>
<accession>A0A2H3CD65</accession>